<dbReference type="Proteomes" id="UP001223712">
    <property type="component" value="Unassembled WGS sequence"/>
</dbReference>
<dbReference type="EMBL" id="JAUFQY010000002">
    <property type="protein sequence ID" value="MDN3702318.1"/>
    <property type="molecule type" value="Genomic_DNA"/>
</dbReference>
<sequence length="43" mass="4627">MTGETVLFDNDFESFEDGYELGGDHGFRGESAQATVITVAGQQ</sequence>
<reference evidence="2" key="1">
    <citation type="journal article" date="2019" name="Int. J. Syst. Evol. Microbiol.">
        <title>The Global Catalogue of Microorganisms (GCM) 10K type strain sequencing project: providing services to taxonomists for standard genome sequencing and annotation.</title>
        <authorList>
            <consortium name="The Broad Institute Genomics Platform"/>
            <consortium name="The Broad Institute Genome Sequencing Center for Infectious Disease"/>
            <person name="Wu L."/>
            <person name="Ma J."/>
        </authorList>
    </citation>
    <scope>NUCLEOTIDE SEQUENCE [LARGE SCALE GENOMIC DNA]</scope>
    <source>
        <strain evidence="2">CECT 7226</strain>
    </source>
</reference>
<proteinExistence type="predicted"/>
<dbReference type="RefSeq" id="WP_290334969.1">
    <property type="nucleotide sequence ID" value="NZ_JAUFQY010000002.1"/>
</dbReference>
<name>A0ABT8CLJ6_9VIBR</name>
<organism evidence="1 2">
    <name type="scientific">Vibrio artabrorum</name>
    <dbReference type="NCBI Taxonomy" id="446374"/>
    <lineage>
        <taxon>Bacteria</taxon>
        <taxon>Pseudomonadati</taxon>
        <taxon>Pseudomonadota</taxon>
        <taxon>Gammaproteobacteria</taxon>
        <taxon>Vibrionales</taxon>
        <taxon>Vibrionaceae</taxon>
        <taxon>Vibrio</taxon>
    </lineage>
</organism>
<keyword evidence="2" id="KW-1185">Reference proteome</keyword>
<protein>
    <submittedName>
        <fullName evidence="1">Uncharacterized protein</fullName>
    </submittedName>
</protein>
<comment type="caution">
    <text evidence="1">The sequence shown here is derived from an EMBL/GenBank/DDBJ whole genome shotgun (WGS) entry which is preliminary data.</text>
</comment>
<accession>A0ABT8CLJ6</accession>
<evidence type="ECO:0000313" key="1">
    <source>
        <dbReference type="EMBL" id="MDN3702318.1"/>
    </source>
</evidence>
<gene>
    <name evidence="1" type="ORF">QWY96_17930</name>
</gene>
<evidence type="ECO:0000313" key="2">
    <source>
        <dbReference type="Proteomes" id="UP001223712"/>
    </source>
</evidence>